<evidence type="ECO:0000313" key="8">
    <source>
        <dbReference type="Proteomes" id="UP000001593"/>
    </source>
</evidence>
<dbReference type="InterPro" id="IPR036322">
    <property type="entry name" value="WD40_repeat_dom_sf"/>
</dbReference>
<evidence type="ECO:0000256" key="1">
    <source>
        <dbReference type="ARBA" id="ARBA00004123"/>
    </source>
</evidence>
<dbReference type="HOGENOM" id="CLU_020516_1_0_1"/>
<dbReference type="PANTHER" id="PTHR44267">
    <property type="entry name" value="WD REPEAT-CONTAINING PROTEIN 43"/>
    <property type="match status" value="1"/>
</dbReference>
<protein>
    <recommendedName>
        <fullName evidence="9">WD repeat-containing protein 43</fullName>
    </recommendedName>
</protein>
<accession>A7RGM3</accession>
<dbReference type="InterPro" id="IPR052414">
    <property type="entry name" value="U3_snoRNA-assoc_WDR"/>
</dbReference>
<dbReference type="InterPro" id="IPR024977">
    <property type="entry name" value="Apc4-like_WD40_dom"/>
</dbReference>
<dbReference type="GO" id="GO:0005730">
    <property type="term" value="C:nucleolus"/>
    <property type="evidence" value="ECO:0000318"/>
    <property type="project" value="GO_Central"/>
</dbReference>
<evidence type="ECO:0000313" key="7">
    <source>
        <dbReference type="EMBL" id="EDO49559.1"/>
    </source>
</evidence>
<dbReference type="Pfam" id="PF00400">
    <property type="entry name" value="WD40"/>
    <property type="match status" value="1"/>
</dbReference>
<feature type="domain" description="Anaphase-promoting complex subunit 4-like WD40" evidence="6">
    <location>
        <begin position="105"/>
        <end position="178"/>
    </location>
</feature>
<dbReference type="Pfam" id="PF04003">
    <property type="entry name" value="Utp12"/>
    <property type="match status" value="1"/>
</dbReference>
<feature type="domain" description="Small-subunit processome Utp12" evidence="5">
    <location>
        <begin position="501"/>
        <end position="605"/>
    </location>
</feature>
<dbReference type="SMART" id="SM00320">
    <property type="entry name" value="WD40"/>
    <property type="match status" value="4"/>
</dbReference>
<dbReference type="SUPFAM" id="SSF50978">
    <property type="entry name" value="WD40 repeat-like"/>
    <property type="match status" value="1"/>
</dbReference>
<organism evidence="7 8">
    <name type="scientific">Nematostella vectensis</name>
    <name type="common">Starlet sea anemone</name>
    <dbReference type="NCBI Taxonomy" id="45351"/>
    <lineage>
        <taxon>Eukaryota</taxon>
        <taxon>Metazoa</taxon>
        <taxon>Cnidaria</taxon>
        <taxon>Anthozoa</taxon>
        <taxon>Hexacorallia</taxon>
        <taxon>Actiniaria</taxon>
        <taxon>Edwardsiidae</taxon>
        <taxon>Nematostella</taxon>
    </lineage>
</organism>
<gene>
    <name evidence="7" type="ORF">NEMVEDRAFT_v1g238105</name>
</gene>
<evidence type="ECO:0000259" key="5">
    <source>
        <dbReference type="Pfam" id="PF04003"/>
    </source>
</evidence>
<dbReference type="InterPro" id="IPR015943">
    <property type="entry name" value="WD40/YVTN_repeat-like_dom_sf"/>
</dbReference>
<dbReference type="InterPro" id="IPR001680">
    <property type="entry name" value="WD40_rpt"/>
</dbReference>
<feature type="region of interest" description="Disordered" evidence="4">
    <location>
        <begin position="624"/>
        <end position="686"/>
    </location>
</feature>
<dbReference type="InterPro" id="IPR007148">
    <property type="entry name" value="SSU_processome_Utp12"/>
</dbReference>
<dbReference type="EMBL" id="DS469509">
    <property type="protein sequence ID" value="EDO49559.1"/>
    <property type="molecule type" value="Genomic_DNA"/>
</dbReference>
<dbReference type="OMA" id="PCTALTW"/>
<dbReference type="Proteomes" id="UP000001593">
    <property type="component" value="Unassembled WGS sequence"/>
</dbReference>
<dbReference type="Gene3D" id="2.130.10.10">
    <property type="entry name" value="YVTN repeat-like/Quinoprotein amine dehydrogenase"/>
    <property type="match status" value="2"/>
</dbReference>
<dbReference type="eggNOG" id="KOG4547">
    <property type="taxonomic scope" value="Eukaryota"/>
</dbReference>
<name>A7RGM3_NEMVE</name>
<evidence type="ECO:0000256" key="3">
    <source>
        <dbReference type="ARBA" id="ARBA00038335"/>
    </source>
</evidence>
<evidence type="ECO:0000259" key="6">
    <source>
        <dbReference type="Pfam" id="PF12894"/>
    </source>
</evidence>
<dbReference type="STRING" id="45351.A7RGM3"/>
<dbReference type="GO" id="GO:0000462">
    <property type="term" value="P:maturation of SSU-rRNA from tricistronic rRNA transcript (SSU-rRNA, 5.8S rRNA, LSU-rRNA)"/>
    <property type="evidence" value="ECO:0000318"/>
    <property type="project" value="GO_Central"/>
</dbReference>
<keyword evidence="8" id="KW-1185">Reference proteome</keyword>
<feature type="compositionally biased region" description="Acidic residues" evidence="4">
    <location>
        <begin position="655"/>
        <end position="675"/>
    </location>
</feature>
<dbReference type="AlphaFoldDB" id="A7RGM3"/>
<comment type="similarity">
    <text evidence="3">Belongs to the UTP5 family.</text>
</comment>
<keyword evidence="2" id="KW-0539">Nucleus</keyword>
<reference evidence="7 8" key="1">
    <citation type="journal article" date="2007" name="Science">
        <title>Sea anemone genome reveals ancestral eumetazoan gene repertoire and genomic organization.</title>
        <authorList>
            <person name="Putnam N.H."/>
            <person name="Srivastava M."/>
            <person name="Hellsten U."/>
            <person name="Dirks B."/>
            <person name="Chapman J."/>
            <person name="Salamov A."/>
            <person name="Terry A."/>
            <person name="Shapiro H."/>
            <person name="Lindquist E."/>
            <person name="Kapitonov V.V."/>
            <person name="Jurka J."/>
            <person name="Genikhovich G."/>
            <person name="Grigoriev I.V."/>
            <person name="Lucas S.M."/>
            <person name="Steele R.E."/>
            <person name="Finnerty J.R."/>
            <person name="Technau U."/>
            <person name="Martindale M.Q."/>
            <person name="Rokhsar D.S."/>
        </authorList>
    </citation>
    <scope>NUCLEOTIDE SEQUENCE [LARGE SCALE GENOMIC DNA]</scope>
    <source>
        <strain evidence="8">CH2 X CH6</strain>
    </source>
</reference>
<dbReference type="InParanoid" id="A7RGM3"/>
<dbReference type="PANTHER" id="PTHR44267:SF1">
    <property type="entry name" value="WD REPEAT-CONTAINING PROTEIN 43"/>
    <property type="match status" value="1"/>
</dbReference>
<evidence type="ECO:0000256" key="4">
    <source>
        <dbReference type="SAM" id="MobiDB-lite"/>
    </source>
</evidence>
<evidence type="ECO:0008006" key="9">
    <source>
        <dbReference type="Google" id="ProtNLM"/>
    </source>
</evidence>
<feature type="compositionally biased region" description="Basic and acidic residues" evidence="4">
    <location>
        <begin position="676"/>
        <end position="686"/>
    </location>
</feature>
<sequence>MMFIPSGVWDLAGCARFPHVQWNMEATKCPCAFDNNGRFLALLTPDGRLKVWDCTNGSLKNQYTPSSHLSTTCACLKWCNSSRNVEQTPRRKKQKTAHHSTSVSTSDIIALGTTSGDILLYSLSAGEVHKKLEGGHSSKVNDVEWSRNGELYSCSSDKYIVEWCTEKAEHKSKWKADKHGVSSLRVSPLGNHLLSAGRTIKLWDLDTKELLKKFTGHSSIITDLLFLPNPTSSDSNGNHVSDSTINGWYFLSSAEHDRLLNIWQVFIGVIHLLVNWYIELETKAKNSLISLSLTDEPISIDVTRHDTRPKPVHISVVTKDGRLHLFEKSLNGGGKKPLLPSRTIQLKSADDKAKSPISFICAKLTQDDDPSVIVAYGSSVKPHFETMTYSSMEQHTVLERSCGTTLQIQTETQPTGPLDKSAKSLAGATTLGPTSMTLARPAVAAQAGGNGLKNDQLEKSLEEKLQVMNKRMAKKKKISLKALPTTSSVVQMLTQALHSQDKHLLEDVLMSSTKSSLVQSTVQRLPVTLVVPFISELVFRIQVSPNRGSDLSVWLKHLLSVHMSYLMTIPNLVESLSSLYAMMETRVGVYGKLCKLQGRLDLLLSQVAAQQESDHDLRQPATFYQEEDSESEDDVHLDGHVAGDDSSKEEKWDEGSDDDDDDSSVSADDDSDEDIDVHAGDSDNSD</sequence>
<dbReference type="PhylomeDB" id="A7RGM3"/>
<dbReference type="Pfam" id="PF12894">
    <property type="entry name" value="ANAPC4_WD40"/>
    <property type="match status" value="1"/>
</dbReference>
<comment type="subcellular location">
    <subcellularLocation>
        <location evidence="1">Nucleus</location>
    </subcellularLocation>
</comment>
<feature type="compositionally biased region" description="Basic and acidic residues" evidence="4">
    <location>
        <begin position="634"/>
        <end position="654"/>
    </location>
</feature>
<proteinExistence type="inferred from homology"/>
<evidence type="ECO:0000256" key="2">
    <source>
        <dbReference type="ARBA" id="ARBA00023242"/>
    </source>
</evidence>